<evidence type="ECO:0000313" key="3">
    <source>
        <dbReference type="EMBL" id="KGQ34382.1"/>
    </source>
</evidence>
<proteinExistence type="predicted"/>
<dbReference type="InterPro" id="IPR040824">
    <property type="entry name" value="LPD3"/>
</dbReference>
<evidence type="ECO:0000259" key="2">
    <source>
        <dbReference type="Pfam" id="PF18798"/>
    </source>
</evidence>
<dbReference type="Proteomes" id="UP000030526">
    <property type="component" value="Unassembled WGS sequence"/>
</dbReference>
<dbReference type="EMBL" id="JPXS01000006">
    <property type="protein sequence ID" value="KGQ34382.1"/>
    <property type="molecule type" value="Genomic_DNA"/>
</dbReference>
<feature type="domain" description="Large polyvalent protein-associated" evidence="2">
    <location>
        <begin position="30"/>
        <end position="145"/>
    </location>
</feature>
<organism evidence="3 4">
    <name type="scientific">Gallibacterium anatis</name>
    <dbReference type="NCBI Taxonomy" id="750"/>
    <lineage>
        <taxon>Bacteria</taxon>
        <taxon>Pseudomonadati</taxon>
        <taxon>Pseudomonadota</taxon>
        <taxon>Gammaproteobacteria</taxon>
        <taxon>Pasteurellales</taxon>
        <taxon>Pasteurellaceae</taxon>
        <taxon>Gallibacterium</taxon>
    </lineage>
</organism>
<sequence length="311" mass="35363">MLSQQNKATEEPIEVTGKEFGEFDTSTKEGKKALRDTLRVYLETQLKGKFIRNNFLGRDIEIRQRGIDEMLFWSANPEKLKMIAQIEEIIRTAKGSGEYKQANYKQDSKPGVLSYFHLTNNVSVEGNLAKVGLIIEEDDKGLLHYDLTLDKNKITVLDSVETIPDTKSGVSTLSHTVRNDDINNKDKSQAILDDVKNSFDYINSLAKGVYFDSTELAEAQLGLALDMLKNNLAINEKEGNFDQANLERKHIQSIDEALEILQNQKSFLDDTEGGRYVLNLFVEYQDENGNWVELKDEEDEPEIDTTQIKDN</sequence>
<name>A0A0A2XTH5_9PAST</name>
<dbReference type="AlphaFoldDB" id="A0A0A2XTH5"/>
<evidence type="ECO:0000256" key="1">
    <source>
        <dbReference type="SAM" id="MobiDB-lite"/>
    </source>
</evidence>
<feature type="region of interest" description="Disordered" evidence="1">
    <location>
        <begin position="1"/>
        <end position="22"/>
    </location>
</feature>
<reference evidence="3 4" key="1">
    <citation type="submission" date="2014-08" db="EMBL/GenBank/DDBJ databases">
        <title>Chaperone-usher fimbriae in a diverse selection of Gallibacterium genomes.</title>
        <authorList>
            <person name="Kudirkiene E."/>
            <person name="Bager R.J."/>
            <person name="Johnson T.J."/>
            <person name="Bojesen A.M."/>
        </authorList>
    </citation>
    <scope>NUCLEOTIDE SEQUENCE [LARGE SCALE GENOMIC DNA]</scope>
    <source>
        <strain evidence="3 4">20558/3kl.</strain>
    </source>
</reference>
<protein>
    <recommendedName>
        <fullName evidence="2">Large polyvalent protein-associated domain-containing protein</fullName>
    </recommendedName>
</protein>
<gene>
    <name evidence="3" type="ORF">JP32_00705</name>
</gene>
<evidence type="ECO:0000313" key="4">
    <source>
        <dbReference type="Proteomes" id="UP000030526"/>
    </source>
</evidence>
<dbReference type="RefSeq" id="WP_039083258.1">
    <property type="nucleotide sequence ID" value="NZ_JPXS01000006.1"/>
</dbReference>
<dbReference type="Pfam" id="PF18798">
    <property type="entry name" value="LPD3"/>
    <property type="match status" value="1"/>
</dbReference>
<accession>A0A0A2XTH5</accession>
<comment type="caution">
    <text evidence="3">The sequence shown here is derived from an EMBL/GenBank/DDBJ whole genome shotgun (WGS) entry which is preliminary data.</text>
</comment>